<evidence type="ECO:0000256" key="5">
    <source>
        <dbReference type="ARBA" id="ARBA00022803"/>
    </source>
</evidence>
<dbReference type="InterPro" id="IPR050754">
    <property type="entry name" value="FKBP4/5/8-like"/>
</dbReference>
<dbReference type="PROSITE" id="PS50005">
    <property type="entry name" value="TPR"/>
    <property type="match status" value="1"/>
</dbReference>
<name>A0A803LT52_CHEQI</name>
<dbReference type="SUPFAM" id="SSF48452">
    <property type="entry name" value="TPR-like"/>
    <property type="match status" value="1"/>
</dbReference>
<evidence type="ECO:0000313" key="12">
    <source>
        <dbReference type="EnsemblPlants" id="AUR62018396-RA:cds"/>
    </source>
</evidence>
<dbReference type="InterPro" id="IPR001179">
    <property type="entry name" value="PPIase_FKBP_dom"/>
</dbReference>
<evidence type="ECO:0000256" key="1">
    <source>
        <dbReference type="ARBA" id="ARBA00000971"/>
    </source>
</evidence>
<keyword evidence="5 9" id="KW-0802">TPR repeat</keyword>
<reference evidence="12" key="2">
    <citation type="submission" date="2021-03" db="UniProtKB">
        <authorList>
            <consortium name="EnsemblPlants"/>
        </authorList>
    </citation>
    <scope>IDENTIFICATION</scope>
</reference>
<feature type="domain" description="PPIase FKBP-type" evidence="11">
    <location>
        <begin position="166"/>
        <end position="225"/>
    </location>
</feature>
<dbReference type="FunFam" id="1.25.40.10:FF:000008">
    <property type="entry name" value="Peptidylprolyl isomerase"/>
    <property type="match status" value="1"/>
</dbReference>
<feature type="domain" description="PPIase FKBP-type" evidence="11">
    <location>
        <begin position="50"/>
        <end position="138"/>
    </location>
</feature>
<evidence type="ECO:0000256" key="4">
    <source>
        <dbReference type="ARBA" id="ARBA00022737"/>
    </source>
</evidence>
<keyword evidence="13" id="KW-1185">Reference proteome</keyword>
<reference evidence="12" key="1">
    <citation type="journal article" date="2017" name="Nature">
        <title>The genome of Chenopodium quinoa.</title>
        <authorList>
            <person name="Jarvis D.E."/>
            <person name="Ho Y.S."/>
            <person name="Lightfoot D.J."/>
            <person name="Schmoeckel S.M."/>
            <person name="Li B."/>
            <person name="Borm T.J.A."/>
            <person name="Ohyanagi H."/>
            <person name="Mineta K."/>
            <person name="Michell C.T."/>
            <person name="Saber N."/>
            <person name="Kharbatia N.M."/>
            <person name="Rupper R.R."/>
            <person name="Sharp A.R."/>
            <person name="Dally N."/>
            <person name="Boughton B.A."/>
            <person name="Woo Y.H."/>
            <person name="Gao G."/>
            <person name="Schijlen E.G.W.M."/>
            <person name="Guo X."/>
            <person name="Momin A.A."/>
            <person name="Negrao S."/>
            <person name="Al-Babili S."/>
            <person name="Gehring C."/>
            <person name="Roessner U."/>
            <person name="Jung C."/>
            <person name="Murphy K."/>
            <person name="Arold S.T."/>
            <person name="Gojobori T."/>
            <person name="van der Linden C.G."/>
            <person name="van Loo E.N."/>
            <person name="Jellen E.N."/>
            <person name="Maughan P.J."/>
            <person name="Tester M."/>
        </authorList>
    </citation>
    <scope>NUCLEOTIDE SEQUENCE [LARGE SCALE GENOMIC DNA]</scope>
    <source>
        <strain evidence="12">cv. PI 614886</strain>
    </source>
</reference>
<dbReference type="PROSITE" id="PS50059">
    <property type="entry name" value="FKBP_PPIASE"/>
    <property type="match status" value="3"/>
</dbReference>
<dbReference type="InterPro" id="IPR019734">
    <property type="entry name" value="TPR_rpt"/>
</dbReference>
<evidence type="ECO:0000256" key="8">
    <source>
        <dbReference type="PROSITE-ProRule" id="PRU00277"/>
    </source>
</evidence>
<keyword evidence="6 8" id="KW-0697">Rotamase</keyword>
<dbReference type="Gene3D" id="1.25.40.10">
    <property type="entry name" value="Tetratricopeptide repeat domain"/>
    <property type="match status" value="1"/>
</dbReference>
<dbReference type="InterPro" id="IPR011990">
    <property type="entry name" value="TPR-like_helical_dom_sf"/>
</dbReference>
<dbReference type="OMA" id="MSITICL"/>
<dbReference type="Gene3D" id="3.10.50.40">
    <property type="match status" value="3"/>
</dbReference>
<keyword evidence="7 8" id="KW-0413">Isomerase</keyword>
<evidence type="ECO:0000313" key="13">
    <source>
        <dbReference type="Proteomes" id="UP000596660"/>
    </source>
</evidence>
<dbReference type="EC" id="5.2.1.8" evidence="3 8"/>
<feature type="repeat" description="TPR" evidence="9">
    <location>
        <begin position="480"/>
        <end position="513"/>
    </location>
</feature>
<dbReference type="SUPFAM" id="SSF54534">
    <property type="entry name" value="FKBP-like"/>
    <property type="match status" value="3"/>
</dbReference>
<proteinExistence type="inferred from homology"/>
<feature type="compositionally biased region" description="Polar residues" evidence="10">
    <location>
        <begin position="1"/>
        <end position="22"/>
    </location>
</feature>
<dbReference type="PANTHER" id="PTHR46512">
    <property type="entry name" value="PEPTIDYLPROLYL ISOMERASE"/>
    <property type="match status" value="1"/>
</dbReference>
<comment type="catalytic activity">
    <reaction evidence="1 8">
        <text>[protein]-peptidylproline (omega=180) = [protein]-peptidylproline (omega=0)</text>
        <dbReference type="Rhea" id="RHEA:16237"/>
        <dbReference type="Rhea" id="RHEA-COMP:10747"/>
        <dbReference type="Rhea" id="RHEA-COMP:10748"/>
        <dbReference type="ChEBI" id="CHEBI:83833"/>
        <dbReference type="ChEBI" id="CHEBI:83834"/>
        <dbReference type="EC" id="5.2.1.8"/>
    </reaction>
</comment>
<evidence type="ECO:0000256" key="10">
    <source>
        <dbReference type="SAM" id="MobiDB-lite"/>
    </source>
</evidence>
<feature type="region of interest" description="Disordered" evidence="10">
    <location>
        <begin position="1"/>
        <end position="29"/>
    </location>
</feature>
<feature type="domain" description="PPIase FKBP-type" evidence="11">
    <location>
        <begin position="285"/>
        <end position="373"/>
    </location>
</feature>
<dbReference type="AlphaFoldDB" id="A0A803LT52"/>
<sequence>MEDSLPTISNPQTHEQPPQASSLAEKEIGNHGLTKRILRHGNSWQTPFPGDEVEVHYSGHVENGSSLGSSQEKGTPFKFKLGQGEVIKGLDEGVVTMKKGEKAVFKVPPHLAYGEAGFPPLIPPHSTVIFDVEMMSWSTIRDITRDGGVLKKIITEGDGWATPKDGDEVSVKYEAKLENGMVHSNSESVQLHVGDGKLCPAIHKAVKTMRRNEKAELSVRFSYRFIDGFEVEFGREEAITSTRSSNITILLELLSWRSVVDVLGDKKILKKVISAGEGFVYPNEGSLVKVIYVGKREDGEIFELKGSNEEPFEYMCLEDQVEESLDKAIMTMKKGEKSQVLVFSDHVQGTPEASDTVFANPKVIYEVELLDFTKDKPVWKMDKQEKIEACEKKKQEGNALFKAGKFWLASKKYEKARNLTYLAVKCIEFNHNFSDEEKQQTKALLSSCNLNNAACKLKLEDYVGAATLCTKVLEIDQVNTKALFRRAQAYLHTSDLDKAEADSRRALTIDPNNRDIKLVYQMIKTKQKEHALYQAQLFGTMISKMN</sequence>
<organism evidence="12 13">
    <name type="scientific">Chenopodium quinoa</name>
    <name type="common">Quinoa</name>
    <dbReference type="NCBI Taxonomy" id="63459"/>
    <lineage>
        <taxon>Eukaryota</taxon>
        <taxon>Viridiplantae</taxon>
        <taxon>Streptophyta</taxon>
        <taxon>Embryophyta</taxon>
        <taxon>Tracheophyta</taxon>
        <taxon>Spermatophyta</taxon>
        <taxon>Magnoliopsida</taxon>
        <taxon>eudicotyledons</taxon>
        <taxon>Gunneridae</taxon>
        <taxon>Pentapetalae</taxon>
        <taxon>Caryophyllales</taxon>
        <taxon>Chenopodiaceae</taxon>
        <taxon>Chenopodioideae</taxon>
        <taxon>Atripliceae</taxon>
        <taxon>Chenopodium</taxon>
    </lineage>
</organism>
<dbReference type="InterPro" id="IPR046357">
    <property type="entry name" value="PPIase_dom_sf"/>
</dbReference>
<keyword evidence="4" id="KW-0677">Repeat</keyword>
<protein>
    <recommendedName>
        <fullName evidence="3 8">peptidylprolyl isomerase</fullName>
        <ecNumber evidence="3 8">5.2.1.8</ecNumber>
    </recommendedName>
</protein>
<evidence type="ECO:0000256" key="6">
    <source>
        <dbReference type="ARBA" id="ARBA00023110"/>
    </source>
</evidence>
<dbReference type="Gramene" id="AUR62018396-RA">
    <property type="protein sequence ID" value="AUR62018396-RA:cds"/>
    <property type="gene ID" value="AUR62018396"/>
</dbReference>
<evidence type="ECO:0000256" key="2">
    <source>
        <dbReference type="ARBA" id="ARBA00006577"/>
    </source>
</evidence>
<dbReference type="Proteomes" id="UP000596660">
    <property type="component" value="Unplaced"/>
</dbReference>
<dbReference type="FunFam" id="3.10.50.40:FF:000006">
    <property type="entry name" value="Peptidyl-prolyl cis-trans isomerase"/>
    <property type="match status" value="1"/>
</dbReference>
<evidence type="ECO:0000259" key="11">
    <source>
        <dbReference type="PROSITE" id="PS50059"/>
    </source>
</evidence>
<dbReference type="Pfam" id="PF00254">
    <property type="entry name" value="FKBP_C"/>
    <property type="match status" value="3"/>
</dbReference>
<dbReference type="GO" id="GO:0003755">
    <property type="term" value="F:peptidyl-prolyl cis-trans isomerase activity"/>
    <property type="evidence" value="ECO:0007669"/>
    <property type="project" value="UniProtKB-KW"/>
</dbReference>
<gene>
    <name evidence="12" type="primary">LOC110718191</name>
</gene>
<comment type="similarity">
    <text evidence="2">Belongs to the FKBP-type PPIase family.</text>
</comment>
<evidence type="ECO:0000256" key="7">
    <source>
        <dbReference type="ARBA" id="ARBA00023235"/>
    </source>
</evidence>
<dbReference type="SMART" id="SM00028">
    <property type="entry name" value="TPR"/>
    <property type="match status" value="3"/>
</dbReference>
<accession>A0A803LT52</accession>
<dbReference type="PANTHER" id="PTHR46512:SF9">
    <property type="entry name" value="PEPTIDYLPROLYL ISOMERASE"/>
    <property type="match status" value="1"/>
</dbReference>
<dbReference type="EnsemblPlants" id="AUR62018396-RA">
    <property type="protein sequence ID" value="AUR62018396-RA:cds"/>
    <property type="gene ID" value="AUR62018396"/>
</dbReference>
<evidence type="ECO:0000256" key="9">
    <source>
        <dbReference type="PROSITE-ProRule" id="PRU00339"/>
    </source>
</evidence>
<evidence type="ECO:0000256" key="3">
    <source>
        <dbReference type="ARBA" id="ARBA00013194"/>
    </source>
</evidence>